<dbReference type="SUPFAM" id="SSF46689">
    <property type="entry name" value="Homeodomain-like"/>
    <property type="match status" value="1"/>
</dbReference>
<dbReference type="GO" id="GO:0003700">
    <property type="term" value="F:DNA-binding transcription factor activity"/>
    <property type="evidence" value="ECO:0007669"/>
    <property type="project" value="TreeGrafter"/>
</dbReference>
<accession>A0A1I2H319</accession>
<dbReference type="Pfam" id="PF17754">
    <property type="entry name" value="TetR_C_14"/>
    <property type="match status" value="1"/>
</dbReference>
<sequence>MPVYGGVAVGTAPTPRVTFQTLVTNISRMAPSKRERTRERLAACALELFERQGFERTTVAEIAAVAGVSEMTFFRHFPTKEAAVTTDPFDPVLAAAIALRPTHEPPLVRVARAVRDATRSLPELAGESTRRRVRVVSSSPALRAAATRANEATETAIRDQLVQDGTAPSDASVAAAATLAALTAALYDWAGADGQTLAGALASALRVLGADDD</sequence>
<dbReference type="PANTHER" id="PTHR30055:SF238">
    <property type="entry name" value="MYCOFACTOCIN BIOSYNTHESIS TRANSCRIPTIONAL REGULATOR MFTR-RELATED"/>
    <property type="match status" value="1"/>
</dbReference>
<dbReference type="InterPro" id="IPR009057">
    <property type="entry name" value="Homeodomain-like_sf"/>
</dbReference>
<dbReference type="InterPro" id="IPR041347">
    <property type="entry name" value="MftR_C"/>
</dbReference>
<evidence type="ECO:0000256" key="4">
    <source>
        <dbReference type="PROSITE-ProRule" id="PRU00335"/>
    </source>
</evidence>
<evidence type="ECO:0000256" key="2">
    <source>
        <dbReference type="ARBA" id="ARBA00023125"/>
    </source>
</evidence>
<gene>
    <name evidence="6" type="ORF">SAMN04488035_2115</name>
</gene>
<evidence type="ECO:0000256" key="3">
    <source>
        <dbReference type="ARBA" id="ARBA00023163"/>
    </source>
</evidence>
<dbReference type="Proteomes" id="UP000198520">
    <property type="component" value="Unassembled WGS sequence"/>
</dbReference>
<dbReference type="PROSITE" id="PS50977">
    <property type="entry name" value="HTH_TETR_2"/>
    <property type="match status" value="1"/>
</dbReference>
<dbReference type="GO" id="GO:0000976">
    <property type="term" value="F:transcription cis-regulatory region binding"/>
    <property type="evidence" value="ECO:0007669"/>
    <property type="project" value="TreeGrafter"/>
</dbReference>
<keyword evidence="7" id="KW-1185">Reference proteome</keyword>
<dbReference type="AlphaFoldDB" id="A0A1I2H319"/>
<feature type="DNA-binding region" description="H-T-H motif" evidence="4">
    <location>
        <begin position="58"/>
        <end position="77"/>
    </location>
</feature>
<dbReference type="InterPro" id="IPR001647">
    <property type="entry name" value="HTH_TetR"/>
</dbReference>
<evidence type="ECO:0000259" key="5">
    <source>
        <dbReference type="PROSITE" id="PS50977"/>
    </source>
</evidence>
<dbReference type="Gene3D" id="1.10.10.60">
    <property type="entry name" value="Homeodomain-like"/>
    <property type="match status" value="1"/>
</dbReference>
<proteinExistence type="predicted"/>
<name>A0A1I2H319_9MICO</name>
<evidence type="ECO:0000256" key="1">
    <source>
        <dbReference type="ARBA" id="ARBA00023015"/>
    </source>
</evidence>
<dbReference type="Gene3D" id="1.10.357.10">
    <property type="entry name" value="Tetracycline Repressor, domain 2"/>
    <property type="match status" value="1"/>
</dbReference>
<evidence type="ECO:0000313" key="7">
    <source>
        <dbReference type="Proteomes" id="UP000198520"/>
    </source>
</evidence>
<dbReference type="Pfam" id="PF00440">
    <property type="entry name" value="TetR_N"/>
    <property type="match status" value="1"/>
</dbReference>
<protein>
    <submittedName>
        <fullName evidence="6">Transcriptional regulator, TetR family</fullName>
    </submittedName>
</protein>
<keyword evidence="3" id="KW-0804">Transcription</keyword>
<organism evidence="6 7">
    <name type="scientific">Flavimobilis marinus</name>
    <dbReference type="NCBI Taxonomy" id="285351"/>
    <lineage>
        <taxon>Bacteria</taxon>
        <taxon>Bacillati</taxon>
        <taxon>Actinomycetota</taxon>
        <taxon>Actinomycetes</taxon>
        <taxon>Micrococcales</taxon>
        <taxon>Jonesiaceae</taxon>
        <taxon>Flavimobilis</taxon>
    </lineage>
</organism>
<evidence type="ECO:0000313" key="6">
    <source>
        <dbReference type="EMBL" id="SFF23196.1"/>
    </source>
</evidence>
<keyword evidence="2 4" id="KW-0238">DNA-binding</keyword>
<dbReference type="InterPro" id="IPR050109">
    <property type="entry name" value="HTH-type_TetR-like_transc_reg"/>
</dbReference>
<dbReference type="PANTHER" id="PTHR30055">
    <property type="entry name" value="HTH-TYPE TRANSCRIPTIONAL REGULATOR RUTR"/>
    <property type="match status" value="1"/>
</dbReference>
<dbReference type="EMBL" id="FONZ01000003">
    <property type="protein sequence ID" value="SFF23196.1"/>
    <property type="molecule type" value="Genomic_DNA"/>
</dbReference>
<reference evidence="7" key="1">
    <citation type="submission" date="2016-10" db="EMBL/GenBank/DDBJ databases">
        <authorList>
            <person name="Varghese N."/>
            <person name="Submissions S."/>
        </authorList>
    </citation>
    <scope>NUCLEOTIDE SEQUENCE [LARGE SCALE GENOMIC DNA]</scope>
    <source>
        <strain evidence="7">DSM 19083</strain>
    </source>
</reference>
<feature type="domain" description="HTH tetR-type" evidence="5">
    <location>
        <begin position="35"/>
        <end position="95"/>
    </location>
</feature>
<dbReference type="PRINTS" id="PR00455">
    <property type="entry name" value="HTHTETR"/>
</dbReference>
<dbReference type="STRING" id="285351.SAMN04488035_2115"/>
<keyword evidence="1" id="KW-0805">Transcription regulation</keyword>